<evidence type="ECO:0000313" key="1">
    <source>
        <dbReference type="EMBL" id="KIW86879.1"/>
    </source>
</evidence>
<dbReference type="AlphaFoldDB" id="A0A0D2HR46"/>
<sequence length="343" mass="39627">MSILLTSNWGNMRPLSLIFGKLFDRNTQNRLSSADRSAIREMFASPRIIGPFFKVLGARLGRFLARMHDPETTKRLQLSSNPPLPTNFASKEAGKQRLFGEIVKWRNNVQHMDIFINSPDSLEATLTPGEAIKSFGIAFWEHAGFCGRGVNGDIAQLFAELEAYRIAAWYQDTLARGMQSLAVLYGVALCGLLDNLLSQYKRESKWLQMAQRHNRVQKWWKKTVGTEKPHVFSPKAVERSIYLAHGLYLINAAFEKPWFCENSRCPRVNGRHTEDKQDCGLVRYIFYCSLEVLYLAEENEEKFNRVNVRTEMRLFRPFHAGWHPRVTELFHETYDAWRGSMTP</sequence>
<dbReference type="HOGENOM" id="CLU_036497_0_0_1"/>
<keyword evidence="2" id="KW-1185">Reference proteome</keyword>
<protein>
    <submittedName>
        <fullName evidence="1">Uncharacterized protein</fullName>
    </submittedName>
</protein>
<organism evidence="1 2">
    <name type="scientific">Cladophialophora bantiana (strain ATCC 10958 / CBS 173.52 / CDC B-1940 / NIH 8579)</name>
    <name type="common">Xylohypha bantiana</name>
    <dbReference type="NCBI Taxonomy" id="1442370"/>
    <lineage>
        <taxon>Eukaryota</taxon>
        <taxon>Fungi</taxon>
        <taxon>Dikarya</taxon>
        <taxon>Ascomycota</taxon>
        <taxon>Pezizomycotina</taxon>
        <taxon>Eurotiomycetes</taxon>
        <taxon>Chaetothyriomycetidae</taxon>
        <taxon>Chaetothyriales</taxon>
        <taxon>Herpotrichiellaceae</taxon>
        <taxon>Cladophialophora</taxon>
    </lineage>
</organism>
<name>A0A0D2HR46_CLAB1</name>
<accession>A0A0D2HR46</accession>
<dbReference type="EMBL" id="KN847009">
    <property type="protein sequence ID" value="KIW86879.1"/>
    <property type="molecule type" value="Genomic_DNA"/>
</dbReference>
<evidence type="ECO:0000313" key="2">
    <source>
        <dbReference type="Proteomes" id="UP000053789"/>
    </source>
</evidence>
<dbReference type="VEuPathDB" id="FungiDB:Z519_12500"/>
<dbReference type="GeneID" id="27705428"/>
<dbReference type="Proteomes" id="UP000053789">
    <property type="component" value="Unassembled WGS sequence"/>
</dbReference>
<dbReference type="RefSeq" id="XP_016613548.1">
    <property type="nucleotide sequence ID" value="XM_016770206.1"/>
</dbReference>
<proteinExistence type="predicted"/>
<dbReference type="OrthoDB" id="4149001at2759"/>
<reference evidence="1" key="1">
    <citation type="submission" date="2015-01" db="EMBL/GenBank/DDBJ databases">
        <title>The Genome Sequence of Cladophialophora bantiana CBS 173.52.</title>
        <authorList>
            <consortium name="The Broad Institute Genomics Platform"/>
            <person name="Cuomo C."/>
            <person name="de Hoog S."/>
            <person name="Gorbushina A."/>
            <person name="Stielow B."/>
            <person name="Teixiera M."/>
            <person name="Abouelleil A."/>
            <person name="Chapman S.B."/>
            <person name="Priest M."/>
            <person name="Young S.K."/>
            <person name="Wortman J."/>
            <person name="Nusbaum C."/>
            <person name="Birren B."/>
        </authorList>
    </citation>
    <scope>NUCLEOTIDE SEQUENCE [LARGE SCALE GENOMIC DNA]</scope>
    <source>
        <strain evidence="1">CBS 173.52</strain>
    </source>
</reference>
<gene>
    <name evidence="1" type="ORF">Z519_12500</name>
</gene>